<dbReference type="EMBL" id="CADEAL010000569">
    <property type="protein sequence ID" value="CAB1422230.1"/>
    <property type="molecule type" value="Genomic_DNA"/>
</dbReference>
<evidence type="ECO:0000256" key="1">
    <source>
        <dbReference type="SAM" id="MobiDB-lite"/>
    </source>
</evidence>
<reference evidence="2" key="1">
    <citation type="submission" date="2020-03" db="EMBL/GenBank/DDBJ databases">
        <authorList>
            <person name="Weist P."/>
        </authorList>
    </citation>
    <scope>NUCLEOTIDE SEQUENCE</scope>
</reference>
<evidence type="ECO:0000313" key="2">
    <source>
        <dbReference type="EMBL" id="CAB1422230.1"/>
    </source>
</evidence>
<organism evidence="2 3">
    <name type="scientific">Pleuronectes platessa</name>
    <name type="common">European plaice</name>
    <dbReference type="NCBI Taxonomy" id="8262"/>
    <lineage>
        <taxon>Eukaryota</taxon>
        <taxon>Metazoa</taxon>
        <taxon>Chordata</taxon>
        <taxon>Craniata</taxon>
        <taxon>Vertebrata</taxon>
        <taxon>Euteleostomi</taxon>
        <taxon>Actinopterygii</taxon>
        <taxon>Neopterygii</taxon>
        <taxon>Teleostei</taxon>
        <taxon>Neoteleostei</taxon>
        <taxon>Acanthomorphata</taxon>
        <taxon>Carangaria</taxon>
        <taxon>Pleuronectiformes</taxon>
        <taxon>Pleuronectoidei</taxon>
        <taxon>Pleuronectidae</taxon>
        <taxon>Pleuronectes</taxon>
    </lineage>
</organism>
<keyword evidence="3" id="KW-1185">Reference proteome</keyword>
<dbReference type="AlphaFoldDB" id="A0A9N7U0D0"/>
<feature type="region of interest" description="Disordered" evidence="1">
    <location>
        <begin position="114"/>
        <end position="153"/>
    </location>
</feature>
<name>A0A9N7U0D0_PLEPL</name>
<gene>
    <name evidence="2" type="ORF">PLEPLA_LOCUS10119</name>
</gene>
<sequence>MRSHVLHGHARNETDWSTKVTSLSHSHQSIFSYFPYCSSAINIQYLACYVFVTGTQRILGPPDAAPELSHSFRKRTRMFHGPCLEVVSAAVPTHVRASSQASGFIDVILKNSGSAAAKEQEPQPRSHAPHRAQRTNSHNTPRTLGVFQLRQSS</sequence>
<dbReference type="Proteomes" id="UP001153269">
    <property type="component" value="Unassembled WGS sequence"/>
</dbReference>
<accession>A0A9N7U0D0</accession>
<comment type="caution">
    <text evidence="2">The sequence shown here is derived from an EMBL/GenBank/DDBJ whole genome shotgun (WGS) entry which is preliminary data.</text>
</comment>
<protein>
    <submittedName>
        <fullName evidence="2">Uncharacterized protein</fullName>
    </submittedName>
</protein>
<evidence type="ECO:0000313" key="3">
    <source>
        <dbReference type="Proteomes" id="UP001153269"/>
    </source>
</evidence>
<proteinExistence type="predicted"/>